<keyword evidence="2" id="KW-1185">Reference proteome</keyword>
<sequence>MTWKWALSKLKEFAIHKVKNDFKLW</sequence>
<name>T1KTB3_TETUR</name>
<dbReference type="AlphaFoldDB" id="T1KTB3"/>
<accession>T1KTB3</accession>
<evidence type="ECO:0000313" key="1">
    <source>
        <dbReference type="EnsemblMetazoa" id="tetur20g02600.1"/>
    </source>
</evidence>
<reference evidence="1" key="2">
    <citation type="submission" date="2015-06" db="UniProtKB">
        <authorList>
            <consortium name="EnsemblMetazoa"/>
        </authorList>
    </citation>
    <scope>IDENTIFICATION</scope>
</reference>
<proteinExistence type="predicted"/>
<protein>
    <submittedName>
        <fullName evidence="1">Uncharacterized protein</fullName>
    </submittedName>
</protein>
<dbReference type="EMBL" id="CAEY01000520">
    <property type="status" value="NOT_ANNOTATED_CDS"/>
    <property type="molecule type" value="Genomic_DNA"/>
</dbReference>
<organism evidence="1 2">
    <name type="scientific">Tetranychus urticae</name>
    <name type="common">Two-spotted spider mite</name>
    <dbReference type="NCBI Taxonomy" id="32264"/>
    <lineage>
        <taxon>Eukaryota</taxon>
        <taxon>Metazoa</taxon>
        <taxon>Ecdysozoa</taxon>
        <taxon>Arthropoda</taxon>
        <taxon>Chelicerata</taxon>
        <taxon>Arachnida</taxon>
        <taxon>Acari</taxon>
        <taxon>Acariformes</taxon>
        <taxon>Trombidiformes</taxon>
        <taxon>Prostigmata</taxon>
        <taxon>Eleutherengona</taxon>
        <taxon>Raphignathae</taxon>
        <taxon>Tetranychoidea</taxon>
        <taxon>Tetranychidae</taxon>
        <taxon>Tetranychus</taxon>
    </lineage>
</organism>
<reference evidence="2" key="1">
    <citation type="submission" date="2011-08" db="EMBL/GenBank/DDBJ databases">
        <authorList>
            <person name="Rombauts S."/>
        </authorList>
    </citation>
    <scope>NUCLEOTIDE SEQUENCE</scope>
    <source>
        <strain evidence="2">London</strain>
    </source>
</reference>
<dbReference type="HOGENOM" id="CLU_3419665_0_0_1"/>
<dbReference type="Proteomes" id="UP000015104">
    <property type="component" value="Unassembled WGS sequence"/>
</dbReference>
<evidence type="ECO:0000313" key="2">
    <source>
        <dbReference type="Proteomes" id="UP000015104"/>
    </source>
</evidence>
<dbReference type="EnsemblMetazoa" id="tetur20g02600.1">
    <property type="protein sequence ID" value="tetur20g02600.1"/>
    <property type="gene ID" value="tetur20g02600"/>
</dbReference>